<dbReference type="GO" id="GO:0005886">
    <property type="term" value="C:plasma membrane"/>
    <property type="evidence" value="ECO:0007669"/>
    <property type="project" value="TreeGrafter"/>
</dbReference>
<dbReference type="OrthoDB" id="546434at2759"/>
<dbReference type="InterPro" id="IPR008937">
    <property type="entry name" value="Ras-like_GEF"/>
</dbReference>
<evidence type="ECO:0000256" key="2">
    <source>
        <dbReference type="ARBA" id="ARBA00022658"/>
    </source>
</evidence>
<dbReference type="GeneID" id="14498223"/>
<dbReference type="Proteomes" id="UP000002866">
    <property type="component" value="Chromosome 10"/>
</dbReference>
<dbReference type="InParanoid" id="I2H9K5"/>
<keyword evidence="2 3" id="KW-0344">Guanine-nucleotide releasing factor</keyword>
<dbReference type="eggNOG" id="KOG3417">
    <property type="taxonomic scope" value="Eukaryota"/>
</dbReference>
<dbReference type="GO" id="GO:0007265">
    <property type="term" value="P:Ras protein signal transduction"/>
    <property type="evidence" value="ECO:0007669"/>
    <property type="project" value="TreeGrafter"/>
</dbReference>
<dbReference type="SUPFAM" id="SSF48366">
    <property type="entry name" value="Ras GEF"/>
    <property type="match status" value="1"/>
</dbReference>
<feature type="compositionally biased region" description="Polar residues" evidence="5">
    <location>
        <begin position="676"/>
        <end position="686"/>
    </location>
</feature>
<evidence type="ECO:0000256" key="4">
    <source>
        <dbReference type="PROSITE-ProRule" id="PRU00192"/>
    </source>
</evidence>
<dbReference type="PROSITE" id="PS50009">
    <property type="entry name" value="RASGEF_CAT"/>
    <property type="match status" value="1"/>
</dbReference>
<evidence type="ECO:0000256" key="5">
    <source>
        <dbReference type="SAM" id="MobiDB-lite"/>
    </source>
</evidence>
<evidence type="ECO:0000256" key="3">
    <source>
        <dbReference type="PROSITE-ProRule" id="PRU00168"/>
    </source>
</evidence>
<dbReference type="SMART" id="SM00229">
    <property type="entry name" value="RasGEFN"/>
    <property type="match status" value="1"/>
</dbReference>
<dbReference type="SMART" id="SM00147">
    <property type="entry name" value="RasGEF"/>
    <property type="match status" value="1"/>
</dbReference>
<evidence type="ECO:0000259" key="6">
    <source>
        <dbReference type="PROSITE" id="PS50002"/>
    </source>
</evidence>
<dbReference type="KEGG" id="tbl:TBLA_0J00570"/>
<feature type="domain" description="SH3" evidence="6">
    <location>
        <begin position="433"/>
        <end position="501"/>
    </location>
</feature>
<dbReference type="InterPro" id="IPR001895">
    <property type="entry name" value="RASGEF_cat_dom"/>
</dbReference>
<dbReference type="STRING" id="1071380.I2H9K5"/>
<feature type="region of interest" description="Disordered" evidence="5">
    <location>
        <begin position="1"/>
        <end position="47"/>
    </location>
</feature>
<feature type="domain" description="N-terminal Ras-GEF" evidence="8">
    <location>
        <begin position="1013"/>
        <end position="1148"/>
    </location>
</feature>
<keyword evidence="1 4" id="KW-0728">SH3 domain</keyword>
<dbReference type="InterPro" id="IPR000651">
    <property type="entry name" value="Ras-like_Gua-exchang_fac_N"/>
</dbReference>
<dbReference type="InterPro" id="IPR023578">
    <property type="entry name" value="Ras_GEF_dom_sf"/>
</dbReference>
<dbReference type="InterPro" id="IPR036028">
    <property type="entry name" value="SH3-like_dom_sf"/>
</dbReference>
<keyword evidence="10" id="KW-1185">Reference proteome</keyword>
<dbReference type="HOGENOM" id="CLU_003150_1_0_1"/>
<sequence length="1611" mass="182964">MQSSTSTQTIRQEDEEWPLHATQEPTDYTSNIPSQPRLSTAADDTPIVGSTQPVIDEAGLVTPRVNPPTPAGENIQGSTGTKFSTGSQLRPLSFMGNRFPIPLPLNGKNSGNPGSSEPTRPLAGLGISTGHLNSAMDQTQDHIGPTKFGDVMRKELVSTRDDDSHYLDAIDSESNLTSPLRTRSIGNSRANSKKSYPSNTHISNHLNSNTTHQDHINTRGYLNSPELGNSSPQSWLDDPTFSTQSRNNIQDLDSKNDIHHTPIVNSTKQVSRKVSIQTPTQSSKQISRQNSFQNSTPRQRSPSMLSIHSNINVNNQLPGIFPTTSTSTSVYSSPDIPVETATDLHMFHQKTNNTLTTVTTAGNTIATAFIQDDSSFLDETKDTFYLDPKNSNHSRDTSYISKEPILENTMEDETIISSTTRSISQLNLSDSNLSYLFILAIHSFNSESLQNPDDIEICLSFEKNDLAFVHTVDESGWGEVTLVKNGLRGWVPFNYFSDSIKSTSKSVIPPNISSSSPSSRSSISSSDLIESRAPLEPLLNSCARFLLSPNDLEFKPIPNHFTFNINYINAIRDGVKHLLESTNCVSRSNEMVQLNPQIRRSRKKLLADWYNLMLKADHYKNTTSEKNITLLISMIFKVLQRSMEFFNTWSFTKKNYNKITSPLTKNKSKSKANKKPTSTDSRNSIPYLNTPPNAMARLHEIYDMLFSYIGIIMGRLDMIEFNPKGCEYLEIMTHQLIILLRELIFISKSCSAIIEQKYKNEYENNLEKSLDPLLTYVSELVSCVKFLITESLQYNLSNTKNTLKKINEQNYIYSNQGERLLNILSHMLILITTSVTGCNNYLLLIGDFTLHNDRKYPDFKQIRLTPTEFIQNCSKNLIKDILKNPTLYDKFQSISNNKTDTIRATSSIYSGDTPNAYKSSARFSRIRSTMYNDANNMNENDWGLTQQGTQFLNDLITNDYSFANDSSFAKFKLNDEEMQNAANLNSNNSNNELSEAEAVNDKETMQGEMLLNKNGDIIGASFRALVFKLTDEMDKSNDFFTATVLLNFRTFGSLYELIELLISRFDLSNKCINYDYGETNGKFYSKASQIKNRRKLVARIFQNWMESYWDYSTDYKLLPTMINFFNEGVSQYLPVESKMLLELAAKLTITAFRTSHTVSKYSKEITSSHTVTNESLVTTHQLLPKDIRHSRTNSIISDVSTISSTSSLRSNGFSFDEGIIGRYELTHIYSEDDPNSMSLPMPILNIGTSSLLTKVNITDIEKTITKYRSITAVAFQAESNQSNMIKRVDLKGLISKWKLLNDNNSIHPSDLILNKLSLTDINPLEVAKQLTLIESALLMNVQANELLNENFLEKKAKFKKAPNVNAIITFTNQLSNYVLDCILNTEISTSQRVRRFENWLKIALSTLYFRNFNSIGSIMIALQNHAISRLKFIWDNLSEKDQELYDYLARIVHPSHNYKVYRKKLRNLMDEYFPGNIQISKSPLPVVPFFNLFLQDLTFINEGNPNYRNPDSFRPHKLINIEKYFQITKTLSVIQFFQVSYETQSNYIQDNSNTTTASYPFSDKLDIDTKCISPIPLLQEFILHEFWRVNTLYKQNSDRAYQMSLEIVPRN</sequence>
<dbReference type="EMBL" id="HE806325">
    <property type="protein sequence ID" value="CCH63057.1"/>
    <property type="molecule type" value="Genomic_DNA"/>
</dbReference>
<evidence type="ECO:0000256" key="1">
    <source>
        <dbReference type="ARBA" id="ARBA00022443"/>
    </source>
</evidence>
<dbReference type="InterPro" id="IPR036964">
    <property type="entry name" value="RASGEF_cat_dom_sf"/>
</dbReference>
<dbReference type="SUPFAM" id="SSF50044">
    <property type="entry name" value="SH3-domain"/>
    <property type="match status" value="1"/>
</dbReference>
<feature type="region of interest" description="Disordered" evidence="5">
    <location>
        <begin position="60"/>
        <end position="87"/>
    </location>
</feature>
<evidence type="ECO:0000313" key="9">
    <source>
        <dbReference type="EMBL" id="CCH63057.1"/>
    </source>
</evidence>
<feature type="compositionally biased region" description="Polar residues" evidence="5">
    <location>
        <begin position="23"/>
        <end position="38"/>
    </location>
</feature>
<feature type="compositionally biased region" description="Polar residues" evidence="5">
    <location>
        <begin position="226"/>
        <end position="251"/>
    </location>
</feature>
<organism evidence="9 10">
    <name type="scientific">Henningerozyma blattae (strain ATCC 34711 / CBS 6284 / DSM 70876 / NBRC 10599 / NRRL Y-10934 / UCD 77-7)</name>
    <name type="common">Yeast</name>
    <name type="synonym">Tetrapisispora blattae</name>
    <dbReference type="NCBI Taxonomy" id="1071380"/>
    <lineage>
        <taxon>Eukaryota</taxon>
        <taxon>Fungi</taxon>
        <taxon>Dikarya</taxon>
        <taxon>Ascomycota</taxon>
        <taxon>Saccharomycotina</taxon>
        <taxon>Saccharomycetes</taxon>
        <taxon>Saccharomycetales</taxon>
        <taxon>Saccharomycetaceae</taxon>
        <taxon>Henningerozyma</taxon>
    </lineage>
</organism>
<dbReference type="OMA" id="LYFRNFN"/>
<feature type="compositionally biased region" description="Polar residues" evidence="5">
    <location>
        <begin position="177"/>
        <end position="211"/>
    </location>
</feature>
<accession>I2H9K5</accession>
<feature type="region of interest" description="Disordered" evidence="5">
    <location>
        <begin position="177"/>
        <end position="303"/>
    </location>
</feature>
<dbReference type="InterPro" id="IPR001452">
    <property type="entry name" value="SH3_domain"/>
</dbReference>
<dbReference type="PROSITE" id="PS50002">
    <property type="entry name" value="SH3"/>
    <property type="match status" value="1"/>
</dbReference>
<dbReference type="PANTHER" id="PTHR23113">
    <property type="entry name" value="GUANINE NUCLEOTIDE EXCHANGE FACTOR"/>
    <property type="match status" value="1"/>
</dbReference>
<dbReference type="CDD" id="cd06224">
    <property type="entry name" value="REM"/>
    <property type="match status" value="1"/>
</dbReference>
<dbReference type="RefSeq" id="XP_004182576.1">
    <property type="nucleotide sequence ID" value="XM_004182528.1"/>
</dbReference>
<proteinExistence type="predicted"/>
<feature type="domain" description="Ras-GEF" evidence="7">
    <location>
        <begin position="1322"/>
        <end position="1570"/>
    </location>
</feature>
<dbReference type="Gene3D" id="1.20.870.10">
    <property type="entry name" value="Son of sevenless (SoS) protein Chain: S domain 1"/>
    <property type="match status" value="1"/>
</dbReference>
<evidence type="ECO:0000259" key="7">
    <source>
        <dbReference type="PROSITE" id="PS50009"/>
    </source>
</evidence>
<evidence type="ECO:0000259" key="8">
    <source>
        <dbReference type="PROSITE" id="PS50212"/>
    </source>
</evidence>
<feature type="region of interest" description="Disordered" evidence="5">
    <location>
        <begin position="662"/>
        <end position="686"/>
    </location>
</feature>
<dbReference type="GO" id="GO:0005085">
    <property type="term" value="F:guanyl-nucleotide exchange factor activity"/>
    <property type="evidence" value="ECO:0007669"/>
    <property type="project" value="UniProtKB-KW"/>
</dbReference>
<evidence type="ECO:0008006" key="11">
    <source>
        <dbReference type="Google" id="ProtNLM"/>
    </source>
</evidence>
<feature type="compositionally biased region" description="Polar residues" evidence="5">
    <location>
        <begin position="75"/>
        <end position="87"/>
    </location>
</feature>
<dbReference type="Gene3D" id="2.30.30.40">
    <property type="entry name" value="SH3 Domains"/>
    <property type="match status" value="1"/>
</dbReference>
<dbReference type="Pfam" id="PF00617">
    <property type="entry name" value="RasGEF"/>
    <property type="match status" value="1"/>
</dbReference>
<feature type="compositionally biased region" description="Polar residues" evidence="5">
    <location>
        <begin position="1"/>
        <end position="10"/>
    </location>
</feature>
<dbReference type="Pfam" id="PF00618">
    <property type="entry name" value="RasGEF_N"/>
    <property type="match status" value="1"/>
</dbReference>
<gene>
    <name evidence="9" type="primary">TBLA0J00570</name>
    <name evidence="9" type="ORF">TBLA_0J00570</name>
</gene>
<name>I2H9K5_HENB6</name>
<feature type="compositionally biased region" description="Polar residues" evidence="5">
    <location>
        <begin position="263"/>
        <end position="303"/>
    </location>
</feature>
<protein>
    <recommendedName>
        <fullName evidence="11">Ras-GEF domain-containing protein</fullName>
    </recommendedName>
</protein>
<evidence type="ECO:0000313" key="10">
    <source>
        <dbReference type="Proteomes" id="UP000002866"/>
    </source>
</evidence>
<dbReference type="PROSITE" id="PS50212">
    <property type="entry name" value="RASGEF_NTER"/>
    <property type="match status" value="1"/>
</dbReference>
<dbReference type="PANTHER" id="PTHR23113:SF354">
    <property type="entry name" value="BUD SITE SELECTION PROTEIN 5"/>
    <property type="match status" value="1"/>
</dbReference>
<dbReference type="Gene3D" id="1.10.840.10">
    <property type="entry name" value="Ras guanine-nucleotide exchange factors catalytic domain"/>
    <property type="match status" value="1"/>
</dbReference>
<reference evidence="9 10" key="1">
    <citation type="journal article" date="2011" name="Proc. Natl. Acad. Sci. U.S.A.">
        <title>Evolutionary erosion of yeast sex chromosomes by mating-type switching accidents.</title>
        <authorList>
            <person name="Gordon J.L."/>
            <person name="Armisen D."/>
            <person name="Proux-Wera E."/>
            <person name="Oheigeartaigh S.S."/>
            <person name="Byrne K.P."/>
            <person name="Wolfe K.H."/>
        </authorList>
    </citation>
    <scope>NUCLEOTIDE SEQUENCE [LARGE SCALE GENOMIC DNA]</scope>
    <source>
        <strain evidence="10">ATCC 34711 / CBS 6284 / DSM 70876 / NBRC 10599 / NRRL Y-10934 / UCD 77-7</strain>
    </source>
</reference>